<evidence type="ECO:0000259" key="6">
    <source>
        <dbReference type="PROSITE" id="PS51012"/>
    </source>
</evidence>
<evidence type="ECO:0000313" key="7">
    <source>
        <dbReference type="EMBL" id="MCM1991221.1"/>
    </source>
</evidence>
<reference evidence="7" key="1">
    <citation type="journal article" date="2021" name="mSystems">
        <title>Bacteria and Archaea Synergistically Convert Glycine Betaine to Biogenic Methane in the Formosa Cold Seep of the South China Sea.</title>
        <authorList>
            <person name="Li L."/>
            <person name="Zhang W."/>
            <person name="Zhang S."/>
            <person name="Song L."/>
            <person name="Sun Q."/>
            <person name="Zhang H."/>
            <person name="Xiang H."/>
            <person name="Dong X."/>
        </authorList>
    </citation>
    <scope>NUCLEOTIDE SEQUENCE</scope>
    <source>
        <strain evidence="7">ZWT</strain>
    </source>
</reference>
<evidence type="ECO:0000256" key="2">
    <source>
        <dbReference type="ARBA" id="ARBA00022692"/>
    </source>
</evidence>
<feature type="domain" description="ABC transmembrane type-2" evidence="6">
    <location>
        <begin position="17"/>
        <end position="250"/>
    </location>
</feature>
<comment type="subcellular location">
    <subcellularLocation>
        <location evidence="5">Cell membrane</location>
        <topology evidence="5">Multi-pass membrane protein</topology>
    </subcellularLocation>
    <subcellularLocation>
        <location evidence="1">Membrane</location>
        <topology evidence="1">Multi-pass membrane protein</topology>
    </subcellularLocation>
</comment>
<accession>A0A9J6P5Y0</accession>
<dbReference type="RefSeq" id="WP_250860327.1">
    <property type="nucleotide sequence ID" value="NZ_JAGSOJ010000003.1"/>
</dbReference>
<dbReference type="PRINTS" id="PR00164">
    <property type="entry name" value="ABC2TRNSPORT"/>
</dbReference>
<dbReference type="Pfam" id="PF01061">
    <property type="entry name" value="ABC2_membrane"/>
    <property type="match status" value="1"/>
</dbReference>
<organism evidence="7 8">
    <name type="scientific">Oceanirhabdus seepicola</name>
    <dbReference type="NCBI Taxonomy" id="2828781"/>
    <lineage>
        <taxon>Bacteria</taxon>
        <taxon>Bacillati</taxon>
        <taxon>Bacillota</taxon>
        <taxon>Clostridia</taxon>
        <taxon>Eubacteriales</taxon>
        <taxon>Clostridiaceae</taxon>
        <taxon>Oceanirhabdus</taxon>
    </lineage>
</organism>
<feature type="transmembrane region" description="Helical" evidence="5">
    <location>
        <begin position="137"/>
        <end position="162"/>
    </location>
</feature>
<dbReference type="EMBL" id="JAGSOJ010000003">
    <property type="protein sequence ID" value="MCM1991221.1"/>
    <property type="molecule type" value="Genomic_DNA"/>
</dbReference>
<sequence length="260" mass="29441">MNSLKVLYSSSLLQMKQSISRSMFRFCVIVQPIMTAFIMFMVYKDRGYEDYVAYVMLGTAISSLWGTISFSSAGDIERERYMGALQVIFNSPASFRTIMLGKVLGNTVWGIVSMIISFVFVLLAFSVPLIIKHVFLFIVISIIGIISFIAVAMMLSALLAISRSTRVLMNIMEYPILILCGIMFPIEIIPVYIRWISYLLSPTYVVKLLRMCVFGIGDWSLFYNLIFALIGVTLIYIALFILGYKLIDTKARINATLEVH</sequence>
<keyword evidence="5" id="KW-1003">Cell membrane</keyword>
<dbReference type="PANTHER" id="PTHR43229:SF2">
    <property type="entry name" value="NODULATION PROTEIN J"/>
    <property type="match status" value="1"/>
</dbReference>
<dbReference type="GO" id="GO:0140359">
    <property type="term" value="F:ABC-type transporter activity"/>
    <property type="evidence" value="ECO:0007669"/>
    <property type="project" value="InterPro"/>
</dbReference>
<dbReference type="GO" id="GO:0043190">
    <property type="term" value="C:ATP-binding cassette (ABC) transporter complex"/>
    <property type="evidence" value="ECO:0007669"/>
    <property type="project" value="InterPro"/>
</dbReference>
<dbReference type="PANTHER" id="PTHR43229">
    <property type="entry name" value="NODULATION PROTEIN J"/>
    <property type="match status" value="1"/>
</dbReference>
<comment type="caution">
    <text evidence="7">The sequence shown here is derived from an EMBL/GenBank/DDBJ whole genome shotgun (WGS) entry which is preliminary data.</text>
</comment>
<feature type="transmembrane region" description="Helical" evidence="5">
    <location>
        <begin position="54"/>
        <end position="73"/>
    </location>
</feature>
<feature type="transmembrane region" description="Helical" evidence="5">
    <location>
        <begin position="221"/>
        <end position="244"/>
    </location>
</feature>
<keyword evidence="3 5" id="KW-1133">Transmembrane helix</keyword>
<comment type="similarity">
    <text evidence="5">Belongs to the ABC-2 integral membrane protein family.</text>
</comment>
<name>A0A9J6P5Y0_9CLOT</name>
<feature type="transmembrane region" description="Helical" evidence="5">
    <location>
        <begin position="108"/>
        <end position="131"/>
    </location>
</feature>
<evidence type="ECO:0000256" key="1">
    <source>
        <dbReference type="ARBA" id="ARBA00004141"/>
    </source>
</evidence>
<proteinExistence type="inferred from homology"/>
<evidence type="ECO:0000256" key="5">
    <source>
        <dbReference type="RuleBase" id="RU361157"/>
    </source>
</evidence>
<evidence type="ECO:0000256" key="4">
    <source>
        <dbReference type="ARBA" id="ARBA00023136"/>
    </source>
</evidence>
<evidence type="ECO:0000313" key="8">
    <source>
        <dbReference type="Proteomes" id="UP001056429"/>
    </source>
</evidence>
<keyword evidence="5" id="KW-0813">Transport</keyword>
<dbReference type="InterPro" id="IPR051784">
    <property type="entry name" value="Nod_factor_ABC_transporter"/>
</dbReference>
<keyword evidence="8" id="KW-1185">Reference proteome</keyword>
<gene>
    <name evidence="7" type="ORF">KDK92_15915</name>
</gene>
<dbReference type="AlphaFoldDB" id="A0A9J6P5Y0"/>
<dbReference type="InterPro" id="IPR013525">
    <property type="entry name" value="ABC2_TM"/>
</dbReference>
<dbReference type="PROSITE" id="PS51012">
    <property type="entry name" value="ABC_TM2"/>
    <property type="match status" value="1"/>
</dbReference>
<feature type="transmembrane region" description="Helical" evidence="5">
    <location>
        <begin position="174"/>
        <end position="201"/>
    </location>
</feature>
<feature type="transmembrane region" description="Helical" evidence="5">
    <location>
        <begin position="23"/>
        <end position="42"/>
    </location>
</feature>
<keyword evidence="2 5" id="KW-0812">Transmembrane</keyword>
<keyword evidence="4 5" id="KW-0472">Membrane</keyword>
<reference evidence="7" key="2">
    <citation type="submission" date="2021-04" db="EMBL/GenBank/DDBJ databases">
        <authorList>
            <person name="Dong X."/>
        </authorList>
    </citation>
    <scope>NUCLEOTIDE SEQUENCE</scope>
    <source>
        <strain evidence="7">ZWT</strain>
    </source>
</reference>
<dbReference type="InterPro" id="IPR000412">
    <property type="entry name" value="ABC_2_transport"/>
</dbReference>
<evidence type="ECO:0000256" key="3">
    <source>
        <dbReference type="ARBA" id="ARBA00022989"/>
    </source>
</evidence>
<protein>
    <recommendedName>
        <fullName evidence="5">Transport permease protein</fullName>
    </recommendedName>
</protein>
<dbReference type="Proteomes" id="UP001056429">
    <property type="component" value="Unassembled WGS sequence"/>
</dbReference>
<dbReference type="InterPro" id="IPR047817">
    <property type="entry name" value="ABC2_TM_bact-type"/>
</dbReference>